<evidence type="ECO:0000313" key="1">
    <source>
        <dbReference type="EMBL" id="KAE8146701.1"/>
    </source>
</evidence>
<dbReference type="OrthoDB" id="4187154at2759"/>
<sequence>MSTLFNTGLKALLLDTIPRVSGSAMARETKLLSLSRIAPPVFSPGYREVSSQPPA</sequence>
<organism evidence="1 2">
    <name type="scientific">Aspergillus avenaceus</name>
    <dbReference type="NCBI Taxonomy" id="36643"/>
    <lineage>
        <taxon>Eukaryota</taxon>
        <taxon>Fungi</taxon>
        <taxon>Dikarya</taxon>
        <taxon>Ascomycota</taxon>
        <taxon>Pezizomycotina</taxon>
        <taxon>Eurotiomycetes</taxon>
        <taxon>Eurotiomycetidae</taxon>
        <taxon>Eurotiales</taxon>
        <taxon>Aspergillaceae</taxon>
        <taxon>Aspergillus</taxon>
        <taxon>Aspergillus subgen. Circumdati</taxon>
    </lineage>
</organism>
<accession>A0A5N6TKS9</accession>
<reference evidence="1 2" key="1">
    <citation type="submission" date="2019-04" db="EMBL/GenBank/DDBJ databases">
        <title>Friends and foes A comparative genomics study of 23 Aspergillus species from section Flavi.</title>
        <authorList>
            <consortium name="DOE Joint Genome Institute"/>
            <person name="Kjaerbolling I."/>
            <person name="Vesth T."/>
            <person name="Frisvad J.C."/>
            <person name="Nybo J.L."/>
            <person name="Theobald S."/>
            <person name="Kildgaard S."/>
            <person name="Isbrandt T."/>
            <person name="Kuo A."/>
            <person name="Sato A."/>
            <person name="Lyhne E.K."/>
            <person name="Kogle M.E."/>
            <person name="Wiebenga A."/>
            <person name="Kun R.S."/>
            <person name="Lubbers R.J."/>
            <person name="Makela M.R."/>
            <person name="Barry K."/>
            <person name="Chovatia M."/>
            <person name="Clum A."/>
            <person name="Daum C."/>
            <person name="Haridas S."/>
            <person name="He G."/>
            <person name="LaButti K."/>
            <person name="Lipzen A."/>
            <person name="Mondo S."/>
            <person name="Riley R."/>
            <person name="Salamov A."/>
            <person name="Simmons B.A."/>
            <person name="Magnuson J.K."/>
            <person name="Henrissat B."/>
            <person name="Mortensen U.H."/>
            <person name="Larsen T.O."/>
            <person name="Devries R.P."/>
            <person name="Grigoriev I.V."/>
            <person name="Machida M."/>
            <person name="Baker S.E."/>
            <person name="Andersen M.R."/>
        </authorList>
    </citation>
    <scope>NUCLEOTIDE SEQUENCE [LARGE SCALE GENOMIC DNA]</scope>
    <source>
        <strain evidence="1 2">IBT 18842</strain>
    </source>
</reference>
<name>A0A5N6TKS9_ASPAV</name>
<dbReference type="Proteomes" id="UP000325780">
    <property type="component" value="Unassembled WGS sequence"/>
</dbReference>
<dbReference type="EMBL" id="ML742247">
    <property type="protein sequence ID" value="KAE8146701.1"/>
    <property type="molecule type" value="Genomic_DNA"/>
</dbReference>
<gene>
    <name evidence="1" type="ORF">BDV25DRAFT_162006</name>
</gene>
<dbReference type="AlphaFoldDB" id="A0A5N6TKS9"/>
<protein>
    <submittedName>
        <fullName evidence="1">Uncharacterized protein</fullName>
    </submittedName>
</protein>
<proteinExistence type="predicted"/>
<keyword evidence="2" id="KW-1185">Reference proteome</keyword>
<evidence type="ECO:0000313" key="2">
    <source>
        <dbReference type="Proteomes" id="UP000325780"/>
    </source>
</evidence>